<dbReference type="InterPro" id="IPR016032">
    <property type="entry name" value="Sig_transdc_resp-reg_C-effctor"/>
</dbReference>
<evidence type="ECO:0000313" key="8">
    <source>
        <dbReference type="EMBL" id="CAI4030709.1"/>
    </source>
</evidence>
<feature type="domain" description="OmpR/PhoB-type" evidence="7">
    <location>
        <begin position="154"/>
        <end position="227"/>
    </location>
</feature>
<evidence type="ECO:0000259" key="7">
    <source>
        <dbReference type="SMART" id="SM00862"/>
    </source>
</evidence>
<dbReference type="SMART" id="SM00862">
    <property type="entry name" value="Trans_reg_C"/>
    <property type="match status" value="1"/>
</dbReference>
<dbReference type="RefSeq" id="WP_289267684.1">
    <property type="nucleotide sequence ID" value="NZ_OX365700.1"/>
</dbReference>
<keyword evidence="1" id="KW-0597">Phosphoprotein</keyword>
<name>A0AA86T2E7_9BACT</name>
<dbReference type="PANTHER" id="PTHR48111">
    <property type="entry name" value="REGULATOR OF RPOS"/>
    <property type="match status" value="1"/>
</dbReference>
<evidence type="ECO:0000259" key="6">
    <source>
        <dbReference type="SMART" id="SM00448"/>
    </source>
</evidence>
<keyword evidence="3" id="KW-0805">Transcription regulation</keyword>
<organism evidence="8 9">
    <name type="scientific">Nitrospira tepida</name>
    <dbReference type="NCBI Taxonomy" id="2973512"/>
    <lineage>
        <taxon>Bacteria</taxon>
        <taxon>Pseudomonadati</taxon>
        <taxon>Nitrospirota</taxon>
        <taxon>Nitrospiria</taxon>
        <taxon>Nitrospirales</taxon>
        <taxon>Nitrospiraceae</taxon>
        <taxon>Nitrospira</taxon>
    </lineage>
</organism>
<accession>A0AA86T2E7</accession>
<dbReference type="Pfam" id="PF00486">
    <property type="entry name" value="Trans_reg_C"/>
    <property type="match status" value="1"/>
</dbReference>
<dbReference type="Gene3D" id="1.10.10.10">
    <property type="entry name" value="Winged helix-like DNA-binding domain superfamily/Winged helix DNA-binding domain"/>
    <property type="match status" value="1"/>
</dbReference>
<dbReference type="GO" id="GO:0032993">
    <property type="term" value="C:protein-DNA complex"/>
    <property type="evidence" value="ECO:0007669"/>
    <property type="project" value="TreeGrafter"/>
</dbReference>
<dbReference type="FunFam" id="3.40.50.2300:FF:000001">
    <property type="entry name" value="DNA-binding response regulator PhoB"/>
    <property type="match status" value="1"/>
</dbReference>
<evidence type="ECO:0000256" key="4">
    <source>
        <dbReference type="ARBA" id="ARBA00023125"/>
    </source>
</evidence>
<dbReference type="KEGG" id="nti:DNFV4_01137"/>
<evidence type="ECO:0000256" key="3">
    <source>
        <dbReference type="ARBA" id="ARBA00023015"/>
    </source>
</evidence>
<sequence length="234" mass="26255">MATNKKILIVEDDKDILELVKLYLGKEGFRTATASTGTDALKQVKSDKPDLIVLDLMLPEIDGLEICKRLRGAPDTASIPIIMLTAKAEEADTIVGLELGADDYVTKPFSPKSLVARVKALFRRLDRQQQGTVSVHTYGHLVMDLSRHEVRVQDREVVLTAKEFGLLEYLLRNVGRVMTRDTLLNSVWGYDYYGTTRTVDVHVRRLKQKIPLLNDAIVAVKSLGYKLKEYDAPA</sequence>
<proteinExistence type="predicted"/>
<dbReference type="GO" id="GO:0005829">
    <property type="term" value="C:cytosol"/>
    <property type="evidence" value="ECO:0007669"/>
    <property type="project" value="TreeGrafter"/>
</dbReference>
<dbReference type="Proteomes" id="UP001179121">
    <property type="component" value="Chromosome"/>
</dbReference>
<gene>
    <name evidence="8" type="ORF">DNFV4_01137</name>
</gene>
<dbReference type="SMART" id="SM00448">
    <property type="entry name" value="REC"/>
    <property type="match status" value="1"/>
</dbReference>
<dbReference type="InterPro" id="IPR001867">
    <property type="entry name" value="OmpR/PhoB-type_DNA-bd"/>
</dbReference>
<dbReference type="GO" id="GO:0000976">
    <property type="term" value="F:transcription cis-regulatory region binding"/>
    <property type="evidence" value="ECO:0007669"/>
    <property type="project" value="TreeGrafter"/>
</dbReference>
<dbReference type="SUPFAM" id="SSF46894">
    <property type="entry name" value="C-terminal effector domain of the bipartite response regulators"/>
    <property type="match status" value="1"/>
</dbReference>
<dbReference type="Gene3D" id="6.10.250.690">
    <property type="match status" value="1"/>
</dbReference>
<dbReference type="CDD" id="cd00383">
    <property type="entry name" value="trans_reg_C"/>
    <property type="match status" value="1"/>
</dbReference>
<dbReference type="EMBL" id="OX365700">
    <property type="protein sequence ID" value="CAI4030709.1"/>
    <property type="molecule type" value="Genomic_DNA"/>
</dbReference>
<evidence type="ECO:0000313" key="9">
    <source>
        <dbReference type="Proteomes" id="UP001179121"/>
    </source>
</evidence>
<dbReference type="Pfam" id="PF00072">
    <property type="entry name" value="Response_reg"/>
    <property type="match status" value="1"/>
</dbReference>
<dbReference type="InterPro" id="IPR011006">
    <property type="entry name" value="CheY-like_superfamily"/>
</dbReference>
<dbReference type="AlphaFoldDB" id="A0AA86T2E7"/>
<dbReference type="InterPro" id="IPR036388">
    <property type="entry name" value="WH-like_DNA-bd_sf"/>
</dbReference>
<reference evidence="8" key="1">
    <citation type="submission" date="2022-10" db="EMBL/GenBank/DDBJ databases">
        <authorList>
            <person name="Koch H."/>
        </authorList>
    </citation>
    <scope>NUCLEOTIDE SEQUENCE</scope>
    <source>
        <strain evidence="8">DNF</strain>
    </source>
</reference>
<dbReference type="InterPro" id="IPR001789">
    <property type="entry name" value="Sig_transdc_resp-reg_receiver"/>
</dbReference>
<dbReference type="CDD" id="cd19937">
    <property type="entry name" value="REC_OmpR_BsPhoP-like"/>
    <property type="match status" value="1"/>
</dbReference>
<feature type="domain" description="Response regulatory" evidence="6">
    <location>
        <begin position="5"/>
        <end position="118"/>
    </location>
</feature>
<protein>
    <submittedName>
        <fullName evidence="8">DNA-binding transcriptional dual regulator PhoB</fullName>
    </submittedName>
</protein>
<keyword evidence="5" id="KW-0804">Transcription</keyword>
<evidence type="ECO:0000256" key="1">
    <source>
        <dbReference type="ARBA" id="ARBA00022553"/>
    </source>
</evidence>
<evidence type="ECO:0000256" key="2">
    <source>
        <dbReference type="ARBA" id="ARBA00023012"/>
    </source>
</evidence>
<dbReference type="Gene3D" id="3.40.50.2300">
    <property type="match status" value="1"/>
</dbReference>
<evidence type="ECO:0000256" key="5">
    <source>
        <dbReference type="ARBA" id="ARBA00023163"/>
    </source>
</evidence>
<keyword evidence="2" id="KW-0902">Two-component regulatory system</keyword>
<dbReference type="GO" id="GO:0000156">
    <property type="term" value="F:phosphorelay response regulator activity"/>
    <property type="evidence" value="ECO:0007669"/>
    <property type="project" value="TreeGrafter"/>
</dbReference>
<dbReference type="InterPro" id="IPR039420">
    <property type="entry name" value="WalR-like"/>
</dbReference>
<keyword evidence="4 8" id="KW-0238">DNA-binding</keyword>
<dbReference type="PANTHER" id="PTHR48111:SF21">
    <property type="entry name" value="DNA-BINDING DUAL MASTER TRANSCRIPTIONAL REGULATOR RPAA"/>
    <property type="match status" value="1"/>
</dbReference>
<dbReference type="GO" id="GO:0006355">
    <property type="term" value="P:regulation of DNA-templated transcription"/>
    <property type="evidence" value="ECO:0007669"/>
    <property type="project" value="InterPro"/>
</dbReference>
<keyword evidence="9" id="KW-1185">Reference proteome</keyword>
<dbReference type="SUPFAM" id="SSF52172">
    <property type="entry name" value="CheY-like"/>
    <property type="match status" value="1"/>
</dbReference>